<keyword evidence="7 8" id="KW-0413">Isomerase</keyword>
<evidence type="ECO:0000256" key="3">
    <source>
        <dbReference type="ARBA" id="ARBA00012098"/>
    </source>
</evidence>
<gene>
    <name evidence="8" type="primary">rfbC</name>
    <name evidence="8" type="ORF">DXN05_18995</name>
</gene>
<dbReference type="OrthoDB" id="9800680at2"/>
<dbReference type="SUPFAM" id="SSF51182">
    <property type="entry name" value="RmlC-like cupins"/>
    <property type="match status" value="1"/>
</dbReference>
<dbReference type="PANTHER" id="PTHR21047:SF2">
    <property type="entry name" value="THYMIDINE DIPHOSPHO-4-KETO-RHAMNOSE 3,5-EPIMERASE"/>
    <property type="match status" value="1"/>
</dbReference>
<proteinExistence type="inferred from homology"/>
<evidence type="ECO:0000256" key="7">
    <source>
        <dbReference type="RuleBase" id="RU364069"/>
    </source>
</evidence>
<feature type="active site" description="Proton acceptor" evidence="5">
    <location>
        <position position="62"/>
    </location>
</feature>
<evidence type="ECO:0000256" key="4">
    <source>
        <dbReference type="ARBA" id="ARBA00019595"/>
    </source>
</evidence>
<feature type="active site" description="Proton donor" evidence="5">
    <location>
        <position position="132"/>
    </location>
</feature>
<comment type="similarity">
    <text evidence="7">Belongs to the dTDP-4-dehydrorhamnose 3,5-epimerase family.</text>
</comment>
<dbReference type="EC" id="5.1.3.13" evidence="3 7"/>
<comment type="subunit">
    <text evidence="7">Homodimer.</text>
</comment>
<comment type="function">
    <text evidence="2 7">Catalyzes the epimerization of the C3' and C5'positions of dTDP-6-deoxy-D-xylo-4-hexulose, forming dTDP-6-deoxy-L-lyxo-4-hexulose.</text>
</comment>
<dbReference type="UniPathway" id="UPA00124"/>
<dbReference type="CDD" id="cd00438">
    <property type="entry name" value="cupin_RmlC"/>
    <property type="match status" value="1"/>
</dbReference>
<evidence type="ECO:0000313" key="9">
    <source>
        <dbReference type="Proteomes" id="UP000261284"/>
    </source>
</evidence>
<dbReference type="InterPro" id="IPR011051">
    <property type="entry name" value="RmlC_Cupin_sf"/>
</dbReference>
<feature type="site" description="Participates in a stacking interaction with the thymidine ring of dTDP-4-oxo-6-deoxyglucose" evidence="6">
    <location>
        <position position="138"/>
    </location>
</feature>
<protein>
    <recommendedName>
        <fullName evidence="4 7">dTDP-4-dehydrorhamnose 3,5-epimerase</fullName>
        <ecNumber evidence="3 7">5.1.3.13</ecNumber>
    </recommendedName>
    <alternativeName>
        <fullName evidence="7">Thymidine diphospho-4-keto-rhamnose 3,5-epimerase</fullName>
    </alternativeName>
</protein>
<comment type="pathway">
    <text evidence="7">Carbohydrate biosynthesis; dTDP-L-rhamnose biosynthesis.</text>
</comment>
<dbReference type="PANTHER" id="PTHR21047">
    <property type="entry name" value="DTDP-6-DEOXY-D-GLUCOSE-3,5 EPIMERASE"/>
    <property type="match status" value="1"/>
</dbReference>
<evidence type="ECO:0000256" key="1">
    <source>
        <dbReference type="ARBA" id="ARBA00001298"/>
    </source>
</evidence>
<dbReference type="NCBIfam" id="TIGR01221">
    <property type="entry name" value="rmlC"/>
    <property type="match status" value="1"/>
</dbReference>
<organism evidence="8 9">
    <name type="scientific">Deminuibacter soli</name>
    <dbReference type="NCBI Taxonomy" id="2291815"/>
    <lineage>
        <taxon>Bacteria</taxon>
        <taxon>Pseudomonadati</taxon>
        <taxon>Bacteroidota</taxon>
        <taxon>Chitinophagia</taxon>
        <taxon>Chitinophagales</taxon>
        <taxon>Chitinophagaceae</taxon>
        <taxon>Deminuibacter</taxon>
    </lineage>
</organism>
<dbReference type="Gene3D" id="2.60.120.10">
    <property type="entry name" value="Jelly Rolls"/>
    <property type="match status" value="1"/>
</dbReference>
<comment type="caution">
    <text evidence="8">The sequence shown here is derived from an EMBL/GenBank/DDBJ whole genome shotgun (WGS) entry which is preliminary data.</text>
</comment>
<sequence>MKVEQTALEGCFIIHDTVFPDSRGYFFESFNQQKFADLTGHTIPFVQDNQSHSSRGVLRGLHFQKGDAAQSKLVRVLKGKVLDVAVDLRPGSATFGKHVAVELSEDSHTQLFVPRGFAHGFAVLSAEATFFYKCDNFYNKPAEGGIIYNDASININWQLAQDEILLSDKDLLLPTLKEYSASMANA</sequence>
<evidence type="ECO:0000256" key="2">
    <source>
        <dbReference type="ARBA" id="ARBA00001997"/>
    </source>
</evidence>
<reference evidence="8 9" key="1">
    <citation type="submission" date="2018-08" db="EMBL/GenBank/DDBJ databases">
        <title>Chitinophagaceae sp. K23C18032701, a novel bacterium isolated from forest soil.</title>
        <authorList>
            <person name="Wang C."/>
        </authorList>
    </citation>
    <scope>NUCLEOTIDE SEQUENCE [LARGE SCALE GENOMIC DNA]</scope>
    <source>
        <strain evidence="8 9">K23C18032701</strain>
    </source>
</reference>
<dbReference type="GO" id="GO:0019305">
    <property type="term" value="P:dTDP-rhamnose biosynthetic process"/>
    <property type="evidence" value="ECO:0007669"/>
    <property type="project" value="UniProtKB-UniRule"/>
</dbReference>
<evidence type="ECO:0000256" key="5">
    <source>
        <dbReference type="PIRSR" id="PIRSR600888-1"/>
    </source>
</evidence>
<keyword evidence="9" id="KW-1185">Reference proteome</keyword>
<dbReference type="InterPro" id="IPR014710">
    <property type="entry name" value="RmlC-like_jellyroll"/>
</dbReference>
<dbReference type="Pfam" id="PF00908">
    <property type="entry name" value="dTDP_sugar_isom"/>
    <property type="match status" value="1"/>
</dbReference>
<dbReference type="RefSeq" id="WP_116848862.1">
    <property type="nucleotide sequence ID" value="NZ_QTJU01000008.1"/>
</dbReference>
<accession>A0A3E1NFU2</accession>
<dbReference type="GO" id="GO:0000271">
    <property type="term" value="P:polysaccharide biosynthetic process"/>
    <property type="evidence" value="ECO:0007669"/>
    <property type="project" value="TreeGrafter"/>
</dbReference>
<dbReference type="AlphaFoldDB" id="A0A3E1NFU2"/>
<dbReference type="EMBL" id="QTJU01000008">
    <property type="protein sequence ID" value="RFM26658.1"/>
    <property type="molecule type" value="Genomic_DNA"/>
</dbReference>
<comment type="catalytic activity">
    <reaction evidence="1 7">
        <text>dTDP-4-dehydro-6-deoxy-alpha-D-glucose = dTDP-4-dehydro-beta-L-rhamnose</text>
        <dbReference type="Rhea" id="RHEA:16969"/>
        <dbReference type="ChEBI" id="CHEBI:57649"/>
        <dbReference type="ChEBI" id="CHEBI:62830"/>
        <dbReference type="EC" id="5.1.3.13"/>
    </reaction>
</comment>
<dbReference type="InterPro" id="IPR000888">
    <property type="entry name" value="RmlC-like"/>
</dbReference>
<dbReference type="GO" id="GO:0008830">
    <property type="term" value="F:dTDP-4-dehydrorhamnose 3,5-epimerase activity"/>
    <property type="evidence" value="ECO:0007669"/>
    <property type="project" value="UniProtKB-UniRule"/>
</dbReference>
<evidence type="ECO:0000256" key="6">
    <source>
        <dbReference type="PIRSR" id="PIRSR600888-3"/>
    </source>
</evidence>
<name>A0A3E1NFU2_9BACT</name>
<evidence type="ECO:0000313" key="8">
    <source>
        <dbReference type="EMBL" id="RFM26658.1"/>
    </source>
</evidence>
<dbReference type="Proteomes" id="UP000261284">
    <property type="component" value="Unassembled WGS sequence"/>
</dbReference>
<dbReference type="GO" id="GO:0005829">
    <property type="term" value="C:cytosol"/>
    <property type="evidence" value="ECO:0007669"/>
    <property type="project" value="TreeGrafter"/>
</dbReference>